<dbReference type="EMBL" id="JAJVKT010000009">
    <property type="protein sequence ID" value="MCE7508758.1"/>
    <property type="molecule type" value="Genomic_DNA"/>
</dbReference>
<dbReference type="Gene3D" id="2.40.420.20">
    <property type="match status" value="1"/>
</dbReference>
<feature type="domain" description="CusB-like beta-barrel" evidence="7">
    <location>
        <begin position="224"/>
        <end position="276"/>
    </location>
</feature>
<evidence type="ECO:0000256" key="4">
    <source>
        <dbReference type="SAM" id="Coils"/>
    </source>
</evidence>
<dbReference type="PANTHER" id="PTHR30469:SF18">
    <property type="entry name" value="RESISTANCE-NODULATION-CELL DIVISION (RND) EFFLUX MEMBRANE FUSION PROTEIN-RELATED"/>
    <property type="match status" value="1"/>
</dbReference>
<dbReference type="InterPro" id="IPR058625">
    <property type="entry name" value="MdtA-like_BSH"/>
</dbReference>
<dbReference type="Gene3D" id="2.40.50.100">
    <property type="match status" value="1"/>
</dbReference>
<gene>
    <name evidence="9" type="ORF">LZG35_08935</name>
</gene>
<organism evidence="9 10">
    <name type="scientific">Alloalcanivorax xenomutans</name>
    <dbReference type="NCBI Taxonomy" id="1094342"/>
    <lineage>
        <taxon>Bacteria</taxon>
        <taxon>Pseudomonadati</taxon>
        <taxon>Pseudomonadota</taxon>
        <taxon>Gammaproteobacteria</taxon>
        <taxon>Oceanospirillales</taxon>
        <taxon>Alcanivoracaceae</taxon>
        <taxon>Alloalcanivorax</taxon>
    </lineage>
</organism>
<evidence type="ECO:0000313" key="9">
    <source>
        <dbReference type="EMBL" id="MCE7508758.1"/>
    </source>
</evidence>
<keyword evidence="10" id="KW-1185">Reference proteome</keyword>
<dbReference type="InterPro" id="IPR058624">
    <property type="entry name" value="MdtA-like_HH"/>
</dbReference>
<dbReference type="GO" id="GO:0015562">
    <property type="term" value="F:efflux transmembrane transporter activity"/>
    <property type="evidence" value="ECO:0007669"/>
    <property type="project" value="TreeGrafter"/>
</dbReference>
<evidence type="ECO:0000259" key="6">
    <source>
        <dbReference type="Pfam" id="PF25917"/>
    </source>
</evidence>
<evidence type="ECO:0000256" key="1">
    <source>
        <dbReference type="ARBA" id="ARBA00004196"/>
    </source>
</evidence>
<comment type="similarity">
    <text evidence="2">Belongs to the membrane fusion protein (MFP) (TC 8.A.1) family.</text>
</comment>
<dbReference type="InterPro" id="IPR058627">
    <property type="entry name" value="MdtA-like_C"/>
</dbReference>
<reference evidence="9" key="1">
    <citation type="submission" date="2022-01" db="EMBL/GenBank/DDBJ databases">
        <authorList>
            <person name="Karlyshev A.V."/>
            <person name="Jaspars M."/>
        </authorList>
    </citation>
    <scope>NUCLEOTIDE SEQUENCE</scope>
    <source>
        <strain evidence="9">AGSA3-2</strain>
    </source>
</reference>
<dbReference type="InterPro" id="IPR006143">
    <property type="entry name" value="RND_pump_MFP"/>
</dbReference>
<evidence type="ECO:0000259" key="7">
    <source>
        <dbReference type="Pfam" id="PF25954"/>
    </source>
</evidence>
<evidence type="ECO:0000256" key="2">
    <source>
        <dbReference type="ARBA" id="ARBA00009477"/>
    </source>
</evidence>
<comment type="subcellular location">
    <subcellularLocation>
        <location evidence="1">Cell envelope</location>
    </subcellularLocation>
</comment>
<dbReference type="SUPFAM" id="SSF111369">
    <property type="entry name" value="HlyD-like secretion proteins"/>
    <property type="match status" value="1"/>
</dbReference>
<sequence length="384" mass="41637">MTRRNRSTSHLPTYRVGASGLPLLFLGALLASALGGCSGDAATTEHTISTALVVQPDSTHAGHDSFAGEVRARYEPDLAFQVGGKVIERLVEVGDRVEKGQPLARIDPRDVRLRLDASRARVAAAKADHDLALSEQKRYQTLLERKVISQSQYDSVSSQLEAAAAQLRQARADLEVARNQAGYAELRAPRNGVIMSRQVEVGQVVAAGQTVFTLAADGDREVLIHLPENRVNQVSLQQDVKVELWSRPGDHYDGRVREIAPSADPQLRTYATRVAFTSGDVPADLGQSARVFFPQGGTRMSIPLSALTAEDGAPYVWKVNPADQTLVKTPVRVGPYQEDQVPVLAGLQAGDWIVAAGTQLFREGQTVKPVDRRNRQVDFGDGGH</sequence>
<feature type="domain" description="Multidrug resistance protein MdtA-like alpha-helical hairpin" evidence="5">
    <location>
        <begin position="116"/>
        <end position="183"/>
    </location>
</feature>
<dbReference type="Proteomes" id="UP001107961">
    <property type="component" value="Unassembled WGS sequence"/>
</dbReference>
<name>A0A9Q3W3W2_9GAMM</name>
<dbReference type="Pfam" id="PF25917">
    <property type="entry name" value="BSH_RND"/>
    <property type="match status" value="1"/>
</dbReference>
<dbReference type="Pfam" id="PF25954">
    <property type="entry name" value="Beta-barrel_RND_2"/>
    <property type="match status" value="1"/>
</dbReference>
<feature type="coiled-coil region" evidence="4">
    <location>
        <begin position="153"/>
        <end position="180"/>
    </location>
</feature>
<dbReference type="Gene3D" id="2.40.30.170">
    <property type="match status" value="1"/>
</dbReference>
<feature type="domain" description="Multidrug resistance protein MdtA-like barrel-sandwich hybrid" evidence="6">
    <location>
        <begin position="80"/>
        <end position="212"/>
    </location>
</feature>
<dbReference type="Pfam" id="PF25967">
    <property type="entry name" value="RND-MFP_C"/>
    <property type="match status" value="1"/>
</dbReference>
<accession>A0A9Q3W3W2</accession>
<dbReference type="Gene3D" id="1.10.287.470">
    <property type="entry name" value="Helix hairpin bin"/>
    <property type="match status" value="1"/>
</dbReference>
<keyword evidence="3" id="KW-0813">Transport</keyword>
<comment type="caution">
    <text evidence="9">The sequence shown here is derived from an EMBL/GenBank/DDBJ whole genome shotgun (WGS) entry which is preliminary data.</text>
</comment>
<feature type="domain" description="Multidrug resistance protein MdtA-like C-terminal permuted SH3" evidence="8">
    <location>
        <begin position="302"/>
        <end position="359"/>
    </location>
</feature>
<evidence type="ECO:0000259" key="8">
    <source>
        <dbReference type="Pfam" id="PF25967"/>
    </source>
</evidence>
<evidence type="ECO:0000259" key="5">
    <source>
        <dbReference type="Pfam" id="PF25876"/>
    </source>
</evidence>
<dbReference type="AlphaFoldDB" id="A0A9Q3W3W2"/>
<dbReference type="InterPro" id="IPR058792">
    <property type="entry name" value="Beta-barrel_RND_2"/>
</dbReference>
<protein>
    <submittedName>
        <fullName evidence="9">Efflux RND transporter periplasmic adaptor subunit</fullName>
    </submittedName>
</protein>
<evidence type="ECO:0000256" key="3">
    <source>
        <dbReference type="ARBA" id="ARBA00022448"/>
    </source>
</evidence>
<dbReference type="NCBIfam" id="TIGR01730">
    <property type="entry name" value="RND_mfp"/>
    <property type="match status" value="1"/>
</dbReference>
<dbReference type="RefSeq" id="WP_233925756.1">
    <property type="nucleotide sequence ID" value="NZ_JAJVKT010000009.1"/>
</dbReference>
<proteinExistence type="inferred from homology"/>
<dbReference type="GO" id="GO:1990281">
    <property type="term" value="C:efflux pump complex"/>
    <property type="evidence" value="ECO:0007669"/>
    <property type="project" value="TreeGrafter"/>
</dbReference>
<keyword evidence="4" id="KW-0175">Coiled coil</keyword>
<evidence type="ECO:0000313" key="10">
    <source>
        <dbReference type="Proteomes" id="UP001107961"/>
    </source>
</evidence>
<dbReference type="Pfam" id="PF25876">
    <property type="entry name" value="HH_MFP_RND"/>
    <property type="match status" value="1"/>
</dbReference>
<dbReference type="PANTHER" id="PTHR30469">
    <property type="entry name" value="MULTIDRUG RESISTANCE PROTEIN MDTA"/>
    <property type="match status" value="1"/>
</dbReference>